<keyword evidence="1" id="KW-1133">Transmembrane helix</keyword>
<proteinExistence type="predicted"/>
<reference evidence="2 3" key="1">
    <citation type="submission" date="2015-09" db="EMBL/GenBank/DDBJ databases">
        <title>Genome sequence of Oxobacter pfennigii DSM 3222.</title>
        <authorList>
            <person name="Poehlein A."/>
            <person name="Bengelsdorf F.R."/>
            <person name="Schiel-Bengelsdorf B."/>
            <person name="Duerre P."/>
            <person name="Daniel R."/>
        </authorList>
    </citation>
    <scope>NUCLEOTIDE SEQUENCE [LARGE SCALE GENOMIC DNA]</scope>
    <source>
        <strain evidence="2 3">DSM 3222</strain>
    </source>
</reference>
<dbReference type="InterPro" id="IPR025699">
    <property type="entry name" value="ABC2_memb-like"/>
</dbReference>
<evidence type="ECO:0000256" key="1">
    <source>
        <dbReference type="SAM" id="Phobius"/>
    </source>
</evidence>
<feature type="transmembrane region" description="Helical" evidence="1">
    <location>
        <begin position="78"/>
        <end position="102"/>
    </location>
</feature>
<dbReference type="STRING" id="36849.OXPF_35560"/>
<sequence length="223" mass="24512">MLNLIIKDIVIQKRSLPTILFLTAIMIVSFQGTHGNGAYIVGSAAVVFILLSGAFAYDEKYRADMLLNSLPVSRKGIVVSRYLSVFAFSIIAVLIMSCAGIILNVSGLPLKIGLISLTDIAVIYAGIIIMSSIYLPIYFKFGYVKSRIFNMILYILTFGGSALISGIRQVLAEEFGYAAMPGFFNYFNLDTAWLLVTTIVLLLSSIMLASVIVSIKVYRSREF</sequence>
<feature type="transmembrane region" description="Helical" evidence="1">
    <location>
        <begin position="15"/>
        <end position="32"/>
    </location>
</feature>
<organism evidence="2 3">
    <name type="scientific">Oxobacter pfennigii</name>
    <dbReference type="NCBI Taxonomy" id="36849"/>
    <lineage>
        <taxon>Bacteria</taxon>
        <taxon>Bacillati</taxon>
        <taxon>Bacillota</taxon>
        <taxon>Clostridia</taxon>
        <taxon>Eubacteriales</taxon>
        <taxon>Clostridiaceae</taxon>
        <taxon>Oxobacter</taxon>
    </lineage>
</organism>
<comment type="caution">
    <text evidence="2">The sequence shown here is derived from an EMBL/GenBank/DDBJ whole genome shotgun (WGS) entry which is preliminary data.</text>
</comment>
<evidence type="ECO:0000313" key="3">
    <source>
        <dbReference type="Proteomes" id="UP000050326"/>
    </source>
</evidence>
<dbReference type="EMBL" id="LKET01000051">
    <property type="protein sequence ID" value="KPU42793.1"/>
    <property type="molecule type" value="Genomic_DNA"/>
</dbReference>
<keyword evidence="1" id="KW-0472">Membrane</keyword>
<dbReference type="AlphaFoldDB" id="A0A0P8WWZ0"/>
<dbReference type="Pfam" id="PF13346">
    <property type="entry name" value="ABC2_membrane_5"/>
    <property type="match status" value="1"/>
</dbReference>
<feature type="transmembrane region" description="Helical" evidence="1">
    <location>
        <begin position="114"/>
        <end position="139"/>
    </location>
</feature>
<accession>A0A0P8WWZ0</accession>
<dbReference type="PANTHER" id="PTHR41309:SF2">
    <property type="entry name" value="MEMBRANE PROTEIN"/>
    <property type="match status" value="1"/>
</dbReference>
<feature type="transmembrane region" description="Helical" evidence="1">
    <location>
        <begin position="151"/>
        <end position="171"/>
    </location>
</feature>
<evidence type="ECO:0008006" key="4">
    <source>
        <dbReference type="Google" id="ProtNLM"/>
    </source>
</evidence>
<dbReference type="RefSeq" id="WP_054876537.1">
    <property type="nucleotide sequence ID" value="NZ_LKET01000051.1"/>
</dbReference>
<keyword evidence="3" id="KW-1185">Reference proteome</keyword>
<feature type="transmembrane region" description="Helical" evidence="1">
    <location>
        <begin position="38"/>
        <end position="57"/>
    </location>
</feature>
<dbReference type="OrthoDB" id="2917865at2"/>
<gene>
    <name evidence="2" type="ORF">OXPF_35560</name>
</gene>
<feature type="transmembrane region" description="Helical" evidence="1">
    <location>
        <begin position="191"/>
        <end position="215"/>
    </location>
</feature>
<keyword evidence="1" id="KW-0812">Transmembrane</keyword>
<protein>
    <recommendedName>
        <fullName evidence="4">ABC-2 family transporter protein</fullName>
    </recommendedName>
</protein>
<dbReference type="Proteomes" id="UP000050326">
    <property type="component" value="Unassembled WGS sequence"/>
</dbReference>
<evidence type="ECO:0000313" key="2">
    <source>
        <dbReference type="EMBL" id="KPU42793.1"/>
    </source>
</evidence>
<name>A0A0P8WWZ0_9CLOT</name>
<dbReference type="PANTHER" id="PTHR41309">
    <property type="entry name" value="MEMBRANE PROTEIN-RELATED"/>
    <property type="match status" value="1"/>
</dbReference>